<comment type="caution">
    <text evidence="2">The sequence shown here is derived from an EMBL/GenBank/DDBJ whole genome shotgun (WGS) entry which is preliminary data.</text>
</comment>
<protein>
    <submittedName>
        <fullName evidence="2">Glycoside hydrolase family 88 protein</fullName>
    </submittedName>
</protein>
<evidence type="ECO:0000259" key="1">
    <source>
        <dbReference type="Pfam" id="PF22888"/>
    </source>
</evidence>
<proteinExistence type="predicted"/>
<keyword evidence="2" id="KW-0378">Hydrolase</keyword>
<dbReference type="SUPFAM" id="SSF48208">
    <property type="entry name" value="Six-hairpin glycosidases"/>
    <property type="match status" value="1"/>
</dbReference>
<dbReference type="Proteomes" id="UP000682713">
    <property type="component" value="Unassembled WGS sequence"/>
</dbReference>
<organism evidence="2 3">
    <name type="scientific">Lederbergia citrisecunda</name>
    <dbReference type="NCBI Taxonomy" id="2833583"/>
    <lineage>
        <taxon>Bacteria</taxon>
        <taxon>Bacillati</taxon>
        <taxon>Bacillota</taxon>
        <taxon>Bacilli</taxon>
        <taxon>Bacillales</taxon>
        <taxon>Bacillaceae</taxon>
        <taxon>Lederbergia</taxon>
    </lineage>
</organism>
<dbReference type="Pfam" id="PF22888">
    <property type="entry name" value="FIMAH"/>
    <property type="match status" value="1"/>
</dbReference>
<gene>
    <name evidence="2" type="ORF">KHA93_19190</name>
</gene>
<dbReference type="Gene3D" id="1.50.10.20">
    <property type="match status" value="1"/>
</dbReference>
<dbReference type="PANTHER" id="PTHR47791">
    <property type="entry name" value="MEIOTICALLY UP-REGULATED GENE 191 PROTEIN"/>
    <property type="match status" value="1"/>
</dbReference>
<evidence type="ECO:0000313" key="3">
    <source>
        <dbReference type="Proteomes" id="UP000682713"/>
    </source>
</evidence>
<dbReference type="AlphaFoldDB" id="A0A942TRS9"/>
<feature type="domain" description="FIMAH" evidence="1">
    <location>
        <begin position="356"/>
        <end position="434"/>
    </location>
</feature>
<dbReference type="EMBL" id="JAGYPJ010000001">
    <property type="protein sequence ID" value="MBS4201732.1"/>
    <property type="molecule type" value="Genomic_DNA"/>
</dbReference>
<accession>A0A942TRS9</accession>
<dbReference type="InterPro" id="IPR008928">
    <property type="entry name" value="6-hairpin_glycosidase_sf"/>
</dbReference>
<evidence type="ECO:0000313" key="2">
    <source>
        <dbReference type="EMBL" id="MBS4201732.1"/>
    </source>
</evidence>
<dbReference type="GO" id="GO:0005975">
    <property type="term" value="P:carbohydrate metabolic process"/>
    <property type="evidence" value="ECO:0007669"/>
    <property type="project" value="InterPro"/>
</dbReference>
<keyword evidence="3" id="KW-1185">Reference proteome</keyword>
<dbReference type="InterPro" id="IPR005198">
    <property type="entry name" value="Glyco_hydro_76"/>
</dbReference>
<sequence length="438" mass="50003">MNTLSNEWEEKAEQAQISLFENYWNNETSMFNNAYECNNCNGQFHYWWLAHALDTLIDAYERTNNVVYLDRSKALYESILKRNNGVITNHFYDDMLWMSLALLRLYEHTNDSKYEAAVFTLWDDIKTGWSDQFGGGIAWNKSQLDYKNTPSNAPAVILASRLYQKYGNPDDLDWAMKIYNWQKSTLVNPETGFVWDGINRTGNGNIDKNWEFTYNQGVYIGAGVELYRATNSKEYLDDAIQTSETGIQRLVANKTTNILKDEGGGDGGLFKGIFVRYLGGLVKENPNQKDIAQFLINNAKSAWGNKLAEDKILFGSSWERTPNLNLDLSINLSGVMLMEQAAIMEKLLADPVSISLLNEQLNGYIATDDIKGPLVPILLNTVKQAEHHLEKDRVEQAIKHLQNFQKHLHNNAHQNYLSDDAKNQLTITTDLLLEELSK</sequence>
<dbReference type="PANTHER" id="PTHR47791:SF3">
    <property type="entry name" value="MEIOTICALLY UP-REGULATED GENE 191 PROTEIN"/>
    <property type="match status" value="1"/>
</dbReference>
<dbReference type="GO" id="GO:0016787">
    <property type="term" value="F:hydrolase activity"/>
    <property type="evidence" value="ECO:0007669"/>
    <property type="project" value="UniProtKB-KW"/>
</dbReference>
<dbReference type="InterPro" id="IPR053169">
    <property type="entry name" value="MUG_Protein"/>
</dbReference>
<name>A0A942TRS9_9BACI</name>
<reference evidence="2 3" key="1">
    <citation type="submission" date="2021-05" db="EMBL/GenBank/DDBJ databases">
        <title>Novel Bacillus species.</title>
        <authorList>
            <person name="Liu G."/>
        </authorList>
    </citation>
    <scope>NUCLEOTIDE SEQUENCE [LARGE SCALE GENOMIC DNA]</scope>
    <source>
        <strain evidence="2 3">FJAT-49732</strain>
    </source>
</reference>
<dbReference type="InterPro" id="IPR054470">
    <property type="entry name" value="FIMAH_dom"/>
</dbReference>
<dbReference type="Pfam" id="PF03663">
    <property type="entry name" value="Glyco_hydro_76"/>
    <property type="match status" value="1"/>
</dbReference>